<dbReference type="RefSeq" id="WP_318787037.1">
    <property type="nucleotide sequence ID" value="NZ_JADBEK010000001.1"/>
</dbReference>
<proteinExistence type="predicted"/>
<dbReference type="Pfam" id="PF19054">
    <property type="entry name" value="DUF5753"/>
    <property type="match status" value="1"/>
</dbReference>
<feature type="domain" description="HTH cro/C1-type" evidence="1">
    <location>
        <begin position="17"/>
        <end position="71"/>
    </location>
</feature>
<dbReference type="EMBL" id="JADBEK010000001">
    <property type="protein sequence ID" value="MBE1586732.1"/>
    <property type="molecule type" value="Genomic_DNA"/>
</dbReference>
<dbReference type="SUPFAM" id="SSF47413">
    <property type="entry name" value="lambda repressor-like DNA-binding domains"/>
    <property type="match status" value="1"/>
</dbReference>
<evidence type="ECO:0000259" key="1">
    <source>
        <dbReference type="PROSITE" id="PS50943"/>
    </source>
</evidence>
<dbReference type="CDD" id="cd00093">
    <property type="entry name" value="HTH_XRE"/>
    <property type="match status" value="1"/>
</dbReference>
<reference evidence="2 3" key="1">
    <citation type="submission" date="2020-10" db="EMBL/GenBank/DDBJ databases">
        <title>Sequencing the genomes of 1000 actinobacteria strains.</title>
        <authorList>
            <person name="Klenk H.-P."/>
        </authorList>
    </citation>
    <scope>NUCLEOTIDE SEQUENCE [LARGE SCALE GENOMIC DNA]</scope>
    <source>
        <strain evidence="2 3">DSM 43173</strain>
    </source>
</reference>
<dbReference type="InterPro" id="IPR001387">
    <property type="entry name" value="Cro/C1-type_HTH"/>
</dbReference>
<accession>A0ABR9M1E9</accession>
<comment type="caution">
    <text evidence="2">The sequence shown here is derived from an EMBL/GenBank/DDBJ whole genome shotgun (WGS) entry which is preliminary data.</text>
</comment>
<sequence>MDQRGPVVQGALLRRRLTELRRQSGLTQEEVARRLEWHTSKLIRIEGGRTGISKVDLDALGQLYGVTDPALMEELRLLNREARSKAWWSSFKNDVSDAYLAYVGFEAGASVIRQFQPLAVPGLLQTEDYAETLAHAAMDADALKQLVKLRMMRQQTLRQRPIPPYEIFVLDEAVIRRRVGISRDRAIMPTQLRHMARVAQESERISIRIVPFETGSHVGMLRGAFTLLEFDSGLGELLHRENGDLHETLTGEDPRISEVRADFEAILGEALDPAESLTLILEAAASME</sequence>
<dbReference type="InterPro" id="IPR043917">
    <property type="entry name" value="DUF5753"/>
</dbReference>
<gene>
    <name evidence="2" type="ORF">H4W80_004990</name>
</gene>
<name>A0ABR9M1E9_9ACTN</name>
<evidence type="ECO:0000313" key="3">
    <source>
        <dbReference type="Proteomes" id="UP000633509"/>
    </source>
</evidence>
<protein>
    <submittedName>
        <fullName evidence="2">Transcriptional regulator with XRE-family HTH domain</fullName>
    </submittedName>
</protein>
<dbReference type="SMART" id="SM00530">
    <property type="entry name" value="HTH_XRE"/>
    <property type="match status" value="1"/>
</dbReference>
<keyword evidence="3" id="KW-1185">Reference proteome</keyword>
<organism evidence="2 3">
    <name type="scientific">Nonomuraea angiospora</name>
    <dbReference type="NCBI Taxonomy" id="46172"/>
    <lineage>
        <taxon>Bacteria</taxon>
        <taxon>Bacillati</taxon>
        <taxon>Actinomycetota</taxon>
        <taxon>Actinomycetes</taxon>
        <taxon>Streptosporangiales</taxon>
        <taxon>Streptosporangiaceae</taxon>
        <taxon>Nonomuraea</taxon>
    </lineage>
</organism>
<dbReference type="PROSITE" id="PS50943">
    <property type="entry name" value="HTH_CROC1"/>
    <property type="match status" value="1"/>
</dbReference>
<dbReference type="Proteomes" id="UP000633509">
    <property type="component" value="Unassembled WGS sequence"/>
</dbReference>
<dbReference type="Gene3D" id="1.10.260.40">
    <property type="entry name" value="lambda repressor-like DNA-binding domains"/>
    <property type="match status" value="1"/>
</dbReference>
<dbReference type="InterPro" id="IPR010982">
    <property type="entry name" value="Lambda_DNA-bd_dom_sf"/>
</dbReference>
<evidence type="ECO:0000313" key="2">
    <source>
        <dbReference type="EMBL" id="MBE1586732.1"/>
    </source>
</evidence>
<dbReference type="Pfam" id="PF13560">
    <property type="entry name" value="HTH_31"/>
    <property type="match status" value="1"/>
</dbReference>